<dbReference type="EMBL" id="MLJW01000379">
    <property type="protein sequence ID" value="OIQ88262.1"/>
    <property type="molecule type" value="Genomic_DNA"/>
</dbReference>
<dbReference type="Gene3D" id="3.10.350.10">
    <property type="entry name" value="LysM domain"/>
    <property type="match status" value="1"/>
</dbReference>
<dbReference type="SUPFAM" id="SSF54106">
    <property type="entry name" value="LysM domain"/>
    <property type="match status" value="1"/>
</dbReference>
<name>A0A1J5QX43_9ZZZZ</name>
<sequence length="558" mass="61770">MAVVMMSAAGCATAPSHTPPSAAASTAAAPGAAASAAASTAAAPELTLSVDAPDAAAASDAQSQAEDAADLQAALEATDNTDVHYADIWQRVRAGFGIPDMDGPGMQRYVRQAVEWYSTKPDYVARMTLRSRKYLYYILQEVQKRHLPTELALLPFVESAFNPDALSSAQASGMWQFIPSTGKHYKLRQTIFQDGRRDVLASTKAALDYLTKLHDMFGDWQLALAAYNWGEGGLQRAIAYNEAHGLPVDYAHLRMPAETRNYYPKLQAVKDIIADPAKYGITLPDVPDHPYFKPVPITQDIDVALAARLAGISLDEFRALNPAFRKPVILAATHPRVLLPYDNATAFEQALAAYSGPLASWTTYTVRRTESPLNIAHELHLSEATLRSVNTIPGRILIKAGSTLLVPRPPEDDRNVSAHVAEHAMLALAPVPPAGRRVRLRAWRGDTPRSVARRYHLSPLEVARWNHMRESERFRPRALLVVYLPQRERAHRERIVAHERRGRVVARSRHELTPAARRRAELAARRRAVRVAERARRAHHRALHVRGATRQDISVAQR</sequence>
<keyword evidence="3" id="KW-0456">Lyase</keyword>
<dbReference type="PANTHER" id="PTHR37423:SF2">
    <property type="entry name" value="MEMBRANE-BOUND LYTIC MUREIN TRANSGLYCOSYLASE C"/>
    <property type="match status" value="1"/>
</dbReference>
<reference evidence="3" key="1">
    <citation type="submission" date="2016-10" db="EMBL/GenBank/DDBJ databases">
        <title>Sequence of Gallionella enrichment culture.</title>
        <authorList>
            <person name="Poehlein A."/>
            <person name="Muehling M."/>
            <person name="Daniel R."/>
        </authorList>
    </citation>
    <scope>NUCLEOTIDE SEQUENCE</scope>
</reference>
<accession>A0A1J5QX43</accession>
<feature type="domain" description="LysM" evidence="2">
    <location>
        <begin position="444"/>
        <end position="469"/>
    </location>
</feature>
<dbReference type="Pfam" id="PF01464">
    <property type="entry name" value="SLT"/>
    <property type="match status" value="1"/>
</dbReference>
<dbReference type="InterPro" id="IPR036779">
    <property type="entry name" value="LysM_dom_sf"/>
</dbReference>
<dbReference type="GO" id="GO:0016020">
    <property type="term" value="C:membrane"/>
    <property type="evidence" value="ECO:0007669"/>
    <property type="project" value="InterPro"/>
</dbReference>
<comment type="caution">
    <text evidence="3">The sequence shown here is derived from an EMBL/GenBank/DDBJ whole genome shotgun (WGS) entry which is preliminary data.</text>
</comment>
<protein>
    <submittedName>
        <fullName evidence="3">Membrane-bound lytic murein transglycosylase D</fullName>
        <ecNumber evidence="3">4.2.2.-</ecNumber>
    </submittedName>
</protein>
<dbReference type="PANTHER" id="PTHR37423">
    <property type="entry name" value="SOLUBLE LYTIC MUREIN TRANSGLYCOSYLASE-RELATED"/>
    <property type="match status" value="1"/>
</dbReference>
<dbReference type="SUPFAM" id="SSF53955">
    <property type="entry name" value="Lysozyme-like"/>
    <property type="match status" value="1"/>
</dbReference>
<dbReference type="InterPro" id="IPR008258">
    <property type="entry name" value="Transglycosylase_SLT_dom_1"/>
</dbReference>
<dbReference type="GO" id="GO:0008933">
    <property type="term" value="F:peptidoglycan lytic transglycosylase activity"/>
    <property type="evidence" value="ECO:0007669"/>
    <property type="project" value="InterPro"/>
</dbReference>
<dbReference type="Gene3D" id="1.10.530.10">
    <property type="match status" value="1"/>
</dbReference>
<dbReference type="GO" id="GO:0000270">
    <property type="term" value="P:peptidoglycan metabolic process"/>
    <property type="evidence" value="ECO:0007669"/>
    <property type="project" value="InterPro"/>
</dbReference>
<dbReference type="AlphaFoldDB" id="A0A1J5QX43"/>
<evidence type="ECO:0000259" key="1">
    <source>
        <dbReference type="Pfam" id="PF01464"/>
    </source>
</evidence>
<dbReference type="CDD" id="cd00118">
    <property type="entry name" value="LysM"/>
    <property type="match status" value="1"/>
</dbReference>
<dbReference type="CDD" id="cd16894">
    <property type="entry name" value="MltD-like"/>
    <property type="match status" value="1"/>
</dbReference>
<evidence type="ECO:0000259" key="2">
    <source>
        <dbReference type="Pfam" id="PF01476"/>
    </source>
</evidence>
<dbReference type="InterPro" id="IPR018392">
    <property type="entry name" value="LysM"/>
</dbReference>
<dbReference type="InterPro" id="IPR000189">
    <property type="entry name" value="Transglyc_AS"/>
</dbReference>
<gene>
    <name evidence="3" type="primary">mltD_9</name>
    <name evidence="3" type="ORF">GALL_298390</name>
</gene>
<evidence type="ECO:0000313" key="3">
    <source>
        <dbReference type="EMBL" id="OIQ88262.1"/>
    </source>
</evidence>
<dbReference type="Pfam" id="PF01476">
    <property type="entry name" value="LysM"/>
    <property type="match status" value="2"/>
</dbReference>
<dbReference type="InterPro" id="IPR023346">
    <property type="entry name" value="Lysozyme-like_dom_sf"/>
</dbReference>
<dbReference type="EC" id="4.2.2.-" evidence="3"/>
<proteinExistence type="predicted"/>
<organism evidence="3">
    <name type="scientific">mine drainage metagenome</name>
    <dbReference type="NCBI Taxonomy" id="410659"/>
    <lineage>
        <taxon>unclassified sequences</taxon>
        <taxon>metagenomes</taxon>
        <taxon>ecological metagenomes</taxon>
    </lineage>
</organism>
<dbReference type="PROSITE" id="PS00922">
    <property type="entry name" value="TRANSGLYCOSYLASE"/>
    <property type="match status" value="1"/>
</dbReference>
<feature type="domain" description="LysM" evidence="2">
    <location>
        <begin position="364"/>
        <end position="407"/>
    </location>
</feature>
<feature type="domain" description="Transglycosylase SLT" evidence="1">
    <location>
        <begin position="141"/>
        <end position="243"/>
    </location>
</feature>